<proteinExistence type="predicted"/>
<accession>A0A699WB79</accession>
<dbReference type="EMBL" id="BKCJ011646657">
    <property type="protein sequence ID" value="GFD45372.1"/>
    <property type="molecule type" value="Genomic_DNA"/>
</dbReference>
<organism evidence="1">
    <name type="scientific">Tanacetum cinerariifolium</name>
    <name type="common">Dalmatian daisy</name>
    <name type="synonym">Chrysanthemum cinerariifolium</name>
    <dbReference type="NCBI Taxonomy" id="118510"/>
    <lineage>
        <taxon>Eukaryota</taxon>
        <taxon>Viridiplantae</taxon>
        <taxon>Streptophyta</taxon>
        <taxon>Embryophyta</taxon>
        <taxon>Tracheophyta</taxon>
        <taxon>Spermatophyta</taxon>
        <taxon>Magnoliopsida</taxon>
        <taxon>eudicotyledons</taxon>
        <taxon>Gunneridae</taxon>
        <taxon>Pentapetalae</taxon>
        <taxon>asterids</taxon>
        <taxon>campanulids</taxon>
        <taxon>Asterales</taxon>
        <taxon>Asteraceae</taxon>
        <taxon>Asteroideae</taxon>
        <taxon>Anthemideae</taxon>
        <taxon>Anthemidinae</taxon>
        <taxon>Tanacetum</taxon>
    </lineage>
</organism>
<dbReference type="AlphaFoldDB" id="A0A699WB79"/>
<protein>
    <submittedName>
        <fullName evidence="1">Uncharacterized protein</fullName>
    </submittedName>
</protein>
<evidence type="ECO:0000313" key="1">
    <source>
        <dbReference type="EMBL" id="GFD45372.1"/>
    </source>
</evidence>
<sequence>MADETPDESVTVAGSSISITREAVTVPLAGIPSLDVFVHHSTAGGNTHSSTQKKRLFQFLRESKGLL</sequence>
<reference evidence="1" key="1">
    <citation type="journal article" date="2019" name="Sci. Rep.">
        <title>Draft genome of Tanacetum cinerariifolium, the natural source of mosquito coil.</title>
        <authorList>
            <person name="Yamashiro T."/>
            <person name="Shiraishi A."/>
            <person name="Satake H."/>
            <person name="Nakayama K."/>
        </authorList>
    </citation>
    <scope>NUCLEOTIDE SEQUENCE</scope>
</reference>
<name>A0A699WB79_TANCI</name>
<comment type="caution">
    <text evidence="1">The sequence shown here is derived from an EMBL/GenBank/DDBJ whole genome shotgun (WGS) entry which is preliminary data.</text>
</comment>
<gene>
    <name evidence="1" type="ORF">Tci_917341</name>
</gene>